<gene>
    <name evidence="9" type="ORF">Ga0123461_1030</name>
</gene>
<organism evidence="9 10">
    <name type="scientific">Mariprofundus aestuarium</name>
    <dbReference type="NCBI Taxonomy" id="1921086"/>
    <lineage>
        <taxon>Bacteria</taxon>
        <taxon>Pseudomonadati</taxon>
        <taxon>Pseudomonadota</taxon>
        <taxon>Candidatius Mariprofundia</taxon>
        <taxon>Mariprofundales</taxon>
        <taxon>Mariprofundaceae</taxon>
        <taxon>Mariprofundus</taxon>
    </lineage>
</organism>
<accession>A0A2K8KZT8</accession>
<dbReference type="GO" id="GO:0009279">
    <property type="term" value="C:cell outer membrane"/>
    <property type="evidence" value="ECO:0007669"/>
    <property type="project" value="UniProtKB-SubCell"/>
</dbReference>
<dbReference type="SUPFAM" id="SSF56935">
    <property type="entry name" value="Porins"/>
    <property type="match status" value="1"/>
</dbReference>
<dbReference type="Gene3D" id="2.40.160.60">
    <property type="entry name" value="Outer membrane protein transport protein (OMPP1/FadL/TodX)"/>
    <property type="match status" value="1"/>
</dbReference>
<keyword evidence="10" id="KW-1185">Reference proteome</keyword>
<reference evidence="9 10" key="1">
    <citation type="submission" date="2016-12" db="EMBL/GenBank/DDBJ databases">
        <title>Isolation and genomic insights into novel planktonic Zetaproteobacteria from stratified waters of the Chesapeake Bay.</title>
        <authorList>
            <person name="McAllister S.M."/>
            <person name="Kato S."/>
            <person name="Chan C.S."/>
            <person name="Chiu B.K."/>
            <person name="Field E.K."/>
        </authorList>
    </citation>
    <scope>NUCLEOTIDE SEQUENCE [LARGE SCALE GENOMIC DNA]</scope>
    <source>
        <strain evidence="9 10">CP-5</strain>
    </source>
</reference>
<dbReference type="InterPro" id="IPR005017">
    <property type="entry name" value="OMPP1/FadL/TodX"/>
</dbReference>
<dbReference type="Pfam" id="PF03349">
    <property type="entry name" value="Toluene_X"/>
    <property type="match status" value="1"/>
</dbReference>
<feature type="signal peptide" evidence="8">
    <location>
        <begin position="1"/>
        <end position="20"/>
    </location>
</feature>
<dbReference type="GO" id="GO:0015483">
    <property type="term" value="F:long-chain fatty acid transporting porin activity"/>
    <property type="evidence" value="ECO:0007669"/>
    <property type="project" value="TreeGrafter"/>
</dbReference>
<dbReference type="AlphaFoldDB" id="A0A2K8KZT8"/>
<dbReference type="Proteomes" id="UP000231701">
    <property type="component" value="Chromosome"/>
</dbReference>
<keyword evidence="3" id="KW-1134">Transmembrane beta strand</keyword>
<comment type="subcellular location">
    <subcellularLocation>
        <location evidence="1">Cell outer membrane</location>
        <topology evidence="1">Multi-pass membrane protein</topology>
    </subcellularLocation>
</comment>
<protein>
    <submittedName>
        <fullName evidence="9">Long-chain fatty acid transport protein</fullName>
    </submittedName>
</protein>
<name>A0A2K8KZT8_MARES</name>
<keyword evidence="4" id="KW-0812">Transmembrane</keyword>
<keyword evidence="5 8" id="KW-0732">Signal</keyword>
<dbReference type="RefSeq" id="WP_100277341.1">
    <property type="nucleotide sequence ID" value="NZ_CP018799.1"/>
</dbReference>
<evidence type="ECO:0000256" key="2">
    <source>
        <dbReference type="ARBA" id="ARBA00008163"/>
    </source>
</evidence>
<proteinExistence type="inferred from homology"/>
<evidence type="ECO:0000256" key="8">
    <source>
        <dbReference type="SAM" id="SignalP"/>
    </source>
</evidence>
<evidence type="ECO:0000313" key="10">
    <source>
        <dbReference type="Proteomes" id="UP000231701"/>
    </source>
</evidence>
<evidence type="ECO:0000313" key="9">
    <source>
        <dbReference type="EMBL" id="ATX79449.1"/>
    </source>
</evidence>
<sequence length="367" mass="39392">MKKVICLIAGVTFGSTCAQAGGFIQSSHSAAAAGVADAFAATASDASAVIYNPAGIAWLPGISITGGINLYYRDSSVKIPGGIAPNEGTEPTSGHIFATWAPLDSRWGAGFGFAPLYSINNDWSSTAFAGATKLTVDHASFDGVYAVSSSLAIAAGLDWYLTRADFSQVPNSFKKNNFATFGGHASLMWKPAPAWSLGLTYRSGAKVKLSGSANQELAIKLPDELTVAVARDFADVWRFETDVKWTRWSTLKDMNVTGATPQSNPLNLRDTITAMAGLTWTWRPDSQFRFGYAYDQGANKSAGYNPIIADQDGHRITLGMGGEMADMHMDLAYNYTYYTKKTATGLNAGTYRDRKQAFVFSVSKTFD</sequence>
<dbReference type="PANTHER" id="PTHR35093">
    <property type="entry name" value="OUTER MEMBRANE PROTEIN NMB0088-RELATED"/>
    <property type="match status" value="1"/>
</dbReference>
<keyword evidence="6" id="KW-0472">Membrane</keyword>
<evidence type="ECO:0000256" key="3">
    <source>
        <dbReference type="ARBA" id="ARBA00022452"/>
    </source>
</evidence>
<dbReference type="KEGG" id="maes:Ga0123461_1030"/>
<dbReference type="PANTHER" id="PTHR35093:SF8">
    <property type="entry name" value="OUTER MEMBRANE PROTEIN NMB0088-RELATED"/>
    <property type="match status" value="1"/>
</dbReference>
<dbReference type="EMBL" id="CP018799">
    <property type="protein sequence ID" value="ATX79449.1"/>
    <property type="molecule type" value="Genomic_DNA"/>
</dbReference>
<evidence type="ECO:0000256" key="6">
    <source>
        <dbReference type="ARBA" id="ARBA00023136"/>
    </source>
</evidence>
<evidence type="ECO:0000256" key="1">
    <source>
        <dbReference type="ARBA" id="ARBA00004571"/>
    </source>
</evidence>
<evidence type="ECO:0000256" key="7">
    <source>
        <dbReference type="ARBA" id="ARBA00023237"/>
    </source>
</evidence>
<dbReference type="OrthoDB" id="5291547at2"/>
<evidence type="ECO:0000256" key="4">
    <source>
        <dbReference type="ARBA" id="ARBA00022692"/>
    </source>
</evidence>
<evidence type="ECO:0000256" key="5">
    <source>
        <dbReference type="ARBA" id="ARBA00022729"/>
    </source>
</evidence>
<feature type="chain" id="PRO_5014888071" evidence="8">
    <location>
        <begin position="21"/>
        <end position="367"/>
    </location>
</feature>
<comment type="similarity">
    <text evidence="2">Belongs to the OmpP1/FadL family.</text>
</comment>
<keyword evidence="7" id="KW-0998">Cell outer membrane</keyword>